<proteinExistence type="predicted"/>
<sequence>MEATIGLINIQIQLKMTKAFMKEDVNPSKKPKTEFANTVFEMSFLQAIRDVSFVDSFLNGDDGGNAMDHWSFDDLPMMIYRVFLGSHL</sequence>
<accession>A0A5N6PUT4</accession>
<dbReference type="OrthoDB" id="668733at2759"/>
<organism evidence="1 2">
    <name type="scientific">Mikania micrantha</name>
    <name type="common">bitter vine</name>
    <dbReference type="NCBI Taxonomy" id="192012"/>
    <lineage>
        <taxon>Eukaryota</taxon>
        <taxon>Viridiplantae</taxon>
        <taxon>Streptophyta</taxon>
        <taxon>Embryophyta</taxon>
        <taxon>Tracheophyta</taxon>
        <taxon>Spermatophyta</taxon>
        <taxon>Magnoliopsida</taxon>
        <taxon>eudicotyledons</taxon>
        <taxon>Gunneridae</taxon>
        <taxon>Pentapetalae</taxon>
        <taxon>asterids</taxon>
        <taxon>campanulids</taxon>
        <taxon>Asterales</taxon>
        <taxon>Asteraceae</taxon>
        <taxon>Asteroideae</taxon>
        <taxon>Heliantheae alliance</taxon>
        <taxon>Eupatorieae</taxon>
        <taxon>Mikania</taxon>
    </lineage>
</organism>
<name>A0A5N6PUT4_9ASTR</name>
<comment type="caution">
    <text evidence="1">The sequence shown here is derived from an EMBL/GenBank/DDBJ whole genome shotgun (WGS) entry which is preliminary data.</text>
</comment>
<dbReference type="AlphaFoldDB" id="A0A5N6PUT4"/>
<keyword evidence="2" id="KW-1185">Reference proteome</keyword>
<gene>
    <name evidence="1" type="ORF">E3N88_04567</name>
</gene>
<dbReference type="Proteomes" id="UP000326396">
    <property type="component" value="Linkage Group LG10"/>
</dbReference>
<dbReference type="EMBL" id="SZYD01000002">
    <property type="protein sequence ID" value="KAD7117299.1"/>
    <property type="molecule type" value="Genomic_DNA"/>
</dbReference>
<evidence type="ECO:0000313" key="1">
    <source>
        <dbReference type="EMBL" id="KAD7117299.1"/>
    </source>
</evidence>
<reference evidence="1 2" key="1">
    <citation type="submission" date="2019-05" db="EMBL/GenBank/DDBJ databases">
        <title>Mikania micrantha, genome provides insights into the molecular mechanism of rapid growth.</title>
        <authorList>
            <person name="Liu B."/>
        </authorList>
    </citation>
    <scope>NUCLEOTIDE SEQUENCE [LARGE SCALE GENOMIC DNA]</scope>
    <source>
        <strain evidence="1">NLD-2019</strain>
        <tissue evidence="1">Leaf</tissue>
    </source>
</reference>
<evidence type="ECO:0000313" key="2">
    <source>
        <dbReference type="Proteomes" id="UP000326396"/>
    </source>
</evidence>
<protein>
    <submittedName>
        <fullName evidence="1">Uncharacterized protein</fullName>
    </submittedName>
</protein>